<feature type="compositionally biased region" description="Polar residues" evidence="1">
    <location>
        <begin position="851"/>
        <end position="861"/>
    </location>
</feature>
<feature type="region of interest" description="Disordered" evidence="1">
    <location>
        <begin position="46"/>
        <end position="172"/>
    </location>
</feature>
<feature type="compositionally biased region" description="Basic and acidic residues" evidence="1">
    <location>
        <begin position="1067"/>
        <end position="1099"/>
    </location>
</feature>
<feature type="compositionally biased region" description="Basic and acidic residues" evidence="1">
    <location>
        <begin position="646"/>
        <end position="659"/>
    </location>
</feature>
<gene>
    <name evidence="2" type="ORF">M513_06971</name>
</gene>
<keyword evidence="3" id="KW-1185">Reference proteome</keyword>
<accession>A0A085M4I0</accession>
<feature type="compositionally biased region" description="Polar residues" evidence="1">
    <location>
        <begin position="211"/>
        <end position="225"/>
    </location>
</feature>
<sequence>MELLVILTAVIAYLVLVQRLRIRDFGMIIVEMVNVVGTIVSTATSATSRSLDSQQAMPKGKMTPPSDPSSRVDTHESVEVATAHSSYAFHSKGSSGPTQVYPRPGGTESESRVSLRGPSWKENELTGKQRIADASKMSSREQTEKNAQLEKDLHRRGVAGEENPNFGTQLNIGQPVVVTKTASESLTLTPTSLRDNSEPDSELHVLKDYPSSESESEVISFQLNNFGKKDEMRNQSDAPEAEGKNEPAELDVNADLSGDKPMNPDNEQVEQEDAIGSDGEPKFQEAQGSDDQFLDKCVPPEDENGGLSHFSEFRGRQQEEVMANYKYNCIEPQGWPDDERAVLGGNGQDKNETGEDFTRHMLLAYLKDSMTKWLDKVKRIKRNYPGEKVQSKRPKLRKRAASYNYIWNTDQGSDNRGIPMDLIIEQWRNRFAKRLSEEIGDIKSPKREPRGRSRSCGSICMGRAISTNIEESKDAERKRSKTPPSVQSTSPILRTSSQTSLVKMAEGSQIEKTNLVKTAEGTQKAQQPQATITPKPTVTASVPDLQKPKVPKQPEGTGQAVELKKPVPANVKPEGIKQTRPKTEPARLLQKEIESKERLLAALAEGLLKLHKKALELERAKQEQMQLQMKKMEQKHETSKGASPIKEAEKHQLKDDTAKRLANASQLKPKMKADEHKTPMAKRHRHHSPETSSGGRGIQSKIQKGHVRSSRKQQSPILRAKPTRHHHGKRRRDRSPYHSPIASPRGSRGRHGRHGHHRLNRRIQRKSPTHRTHHHRSSPTRKHAKAKKSRSGRKVDRHHSRDRKSTPERSGKQVSKKHREKRKHDKALLQEHKMRSVKVAGRHLLRREQEQSPQEATIQQTKSKHTIPKVHKEQTSPKWKAITASKEEKKIQARKGSNKSDSDHRSRMPEKLGKVQSPTLTRKDAMKPLKEQAIQQSQTPTSLLRSPLKLSKGKRQVEKKDVSKSAISPKKDSSDALKMPKAKMENMLAERKKISRSPRSSKKDEDSLLDATKAVMERKQTEKKNVNRSPVNSKEDEGIAIDATKAIMEKKQTKKKSTSKSPINSKKNGDGSFKKAGIPKEKNSKEKTSKTKNDLAKRK</sequence>
<protein>
    <submittedName>
        <fullName evidence="2">Uncharacterized protein</fullName>
    </submittedName>
</protein>
<feature type="compositionally biased region" description="Basic and acidic residues" evidence="1">
    <location>
        <begin position="898"/>
        <end position="913"/>
    </location>
</feature>
<evidence type="ECO:0000313" key="3">
    <source>
        <dbReference type="Proteomes" id="UP000030764"/>
    </source>
</evidence>
<feature type="compositionally biased region" description="Basic and acidic residues" evidence="1">
    <location>
        <begin position="921"/>
        <end position="930"/>
    </location>
</feature>
<feature type="compositionally biased region" description="Basic residues" evidence="1">
    <location>
        <begin position="747"/>
        <end position="802"/>
    </location>
</feature>
<feature type="compositionally biased region" description="Basic residues" evidence="1">
    <location>
        <begin position="721"/>
        <end position="733"/>
    </location>
</feature>
<dbReference type="AlphaFoldDB" id="A0A085M4I0"/>
<feature type="region of interest" description="Disordered" evidence="1">
    <location>
        <begin position="441"/>
        <end position="507"/>
    </location>
</feature>
<feature type="compositionally biased region" description="Basic residues" evidence="1">
    <location>
        <begin position="814"/>
        <end position="825"/>
    </location>
</feature>
<dbReference type="EMBL" id="KL363231">
    <property type="protein sequence ID" value="KFD52126.1"/>
    <property type="molecule type" value="Genomic_DNA"/>
</dbReference>
<feature type="compositionally biased region" description="Polar residues" evidence="1">
    <location>
        <begin position="933"/>
        <end position="944"/>
    </location>
</feature>
<feature type="compositionally biased region" description="Basic and acidic residues" evidence="1">
    <location>
        <begin position="441"/>
        <end position="451"/>
    </location>
</feature>
<reference evidence="2 3" key="1">
    <citation type="journal article" date="2014" name="Nat. Genet.">
        <title>Genome and transcriptome of the porcine whipworm Trichuris suis.</title>
        <authorList>
            <person name="Jex A.R."/>
            <person name="Nejsum P."/>
            <person name="Schwarz E.M."/>
            <person name="Hu L."/>
            <person name="Young N.D."/>
            <person name="Hall R.S."/>
            <person name="Korhonen P.K."/>
            <person name="Liao S."/>
            <person name="Thamsborg S."/>
            <person name="Xia J."/>
            <person name="Xu P."/>
            <person name="Wang S."/>
            <person name="Scheerlinck J.P."/>
            <person name="Hofmann A."/>
            <person name="Sternberg P.W."/>
            <person name="Wang J."/>
            <person name="Gasser R.B."/>
        </authorList>
    </citation>
    <scope>NUCLEOTIDE SEQUENCE [LARGE SCALE GENOMIC DNA]</scope>
    <source>
        <strain evidence="2">DCEP-RM93M</strain>
    </source>
</reference>
<name>A0A085M4I0_9BILA</name>
<organism evidence="2 3">
    <name type="scientific">Trichuris suis</name>
    <name type="common">pig whipworm</name>
    <dbReference type="NCBI Taxonomy" id="68888"/>
    <lineage>
        <taxon>Eukaryota</taxon>
        <taxon>Metazoa</taxon>
        <taxon>Ecdysozoa</taxon>
        <taxon>Nematoda</taxon>
        <taxon>Enoplea</taxon>
        <taxon>Dorylaimia</taxon>
        <taxon>Trichinellida</taxon>
        <taxon>Trichuridae</taxon>
        <taxon>Trichuris</taxon>
    </lineage>
</organism>
<feature type="compositionally biased region" description="Basic and acidic residues" evidence="1">
    <location>
        <begin position="630"/>
        <end position="639"/>
    </location>
</feature>
<feature type="compositionally biased region" description="Basic and acidic residues" evidence="1">
    <location>
        <begin position="109"/>
        <end position="159"/>
    </location>
</feature>
<proteinExistence type="predicted"/>
<feature type="compositionally biased region" description="Basic and acidic residues" evidence="1">
    <location>
        <begin position="195"/>
        <end position="207"/>
    </location>
</feature>
<feature type="region of interest" description="Disordered" evidence="1">
    <location>
        <begin position="621"/>
        <end position="1099"/>
    </location>
</feature>
<dbReference type="Proteomes" id="UP000030764">
    <property type="component" value="Unassembled WGS sequence"/>
</dbReference>
<feature type="region of interest" description="Disordered" evidence="1">
    <location>
        <begin position="188"/>
        <end position="308"/>
    </location>
</feature>
<feature type="compositionally biased region" description="Basic and acidic residues" evidence="1">
    <location>
        <begin position="955"/>
        <end position="975"/>
    </location>
</feature>
<feature type="compositionally biased region" description="Polar residues" evidence="1">
    <location>
        <begin position="482"/>
        <end position="501"/>
    </location>
</feature>
<evidence type="ECO:0000313" key="2">
    <source>
        <dbReference type="EMBL" id="KFD52126.1"/>
    </source>
</evidence>
<feature type="compositionally biased region" description="Polar residues" evidence="1">
    <location>
        <begin position="519"/>
        <end position="540"/>
    </location>
</feature>
<feature type="region of interest" description="Disordered" evidence="1">
    <location>
        <begin position="519"/>
        <end position="559"/>
    </location>
</feature>
<feature type="compositionally biased region" description="Basic and acidic residues" evidence="1">
    <location>
        <begin position="982"/>
        <end position="992"/>
    </location>
</feature>
<evidence type="ECO:0000256" key="1">
    <source>
        <dbReference type="SAM" id="MobiDB-lite"/>
    </source>
</evidence>
<feature type="compositionally biased region" description="Polar residues" evidence="1">
    <location>
        <begin position="46"/>
        <end position="56"/>
    </location>
</feature>
<feature type="compositionally biased region" description="Basic and acidic residues" evidence="1">
    <location>
        <begin position="1015"/>
        <end position="1025"/>
    </location>
</feature>